<accession>A0A1N6ETS8</accession>
<protein>
    <submittedName>
        <fullName evidence="2">Uncharacterized protein</fullName>
    </submittedName>
</protein>
<reference evidence="3" key="1">
    <citation type="submission" date="2016-11" db="EMBL/GenBank/DDBJ databases">
        <authorList>
            <person name="Varghese N."/>
            <person name="Submissions S."/>
        </authorList>
    </citation>
    <scope>NUCLEOTIDE SEQUENCE [LARGE SCALE GENOMIC DNA]</scope>
    <source>
        <strain evidence="3">DSM 29440</strain>
    </source>
</reference>
<dbReference type="STRING" id="1217970.SAMN05444002_1099"/>
<proteinExistence type="predicted"/>
<gene>
    <name evidence="2" type="ORF">SAMN05444002_1099</name>
</gene>
<sequence length="39" mass="4405">MAKKAKIKDLKKEVKVRKAKVARQEKKLEAAKKALKKAA</sequence>
<evidence type="ECO:0000313" key="3">
    <source>
        <dbReference type="Proteomes" id="UP000184932"/>
    </source>
</evidence>
<organism evidence="2 3">
    <name type="scientific">Vannielia litorea</name>
    <dbReference type="NCBI Taxonomy" id="1217970"/>
    <lineage>
        <taxon>Bacteria</taxon>
        <taxon>Pseudomonadati</taxon>
        <taxon>Pseudomonadota</taxon>
        <taxon>Alphaproteobacteria</taxon>
        <taxon>Rhodobacterales</taxon>
        <taxon>Paracoccaceae</taxon>
        <taxon>Vannielia</taxon>
    </lineage>
</organism>
<dbReference type="EMBL" id="FSRL01000001">
    <property type="protein sequence ID" value="SIN86479.1"/>
    <property type="molecule type" value="Genomic_DNA"/>
</dbReference>
<keyword evidence="3" id="KW-1185">Reference proteome</keyword>
<dbReference type="AlphaFoldDB" id="A0A1N6ETS8"/>
<evidence type="ECO:0000256" key="1">
    <source>
        <dbReference type="SAM" id="Coils"/>
    </source>
</evidence>
<feature type="coiled-coil region" evidence="1">
    <location>
        <begin position="7"/>
        <end position="38"/>
    </location>
</feature>
<keyword evidence="1" id="KW-0175">Coiled coil</keyword>
<dbReference type="Proteomes" id="UP000184932">
    <property type="component" value="Unassembled WGS sequence"/>
</dbReference>
<name>A0A1N6ETS8_9RHOB</name>
<evidence type="ECO:0000313" key="2">
    <source>
        <dbReference type="EMBL" id="SIN86479.1"/>
    </source>
</evidence>